<dbReference type="Proteomes" id="UP000184028">
    <property type="component" value="Unassembled WGS sequence"/>
</dbReference>
<evidence type="ECO:0000313" key="1">
    <source>
        <dbReference type="EMBL" id="SHL18391.1"/>
    </source>
</evidence>
<keyword evidence="2" id="KW-1185">Reference proteome</keyword>
<dbReference type="EMBL" id="FRBT01000001">
    <property type="protein sequence ID" value="SHL18391.1"/>
    <property type="molecule type" value="Genomic_DNA"/>
</dbReference>
<dbReference type="AlphaFoldDB" id="A0A1M6YJA9"/>
<reference evidence="2" key="1">
    <citation type="submission" date="2016-11" db="EMBL/GenBank/DDBJ databases">
        <authorList>
            <person name="Varghese N."/>
            <person name="Submissions S."/>
        </authorList>
    </citation>
    <scope>NUCLEOTIDE SEQUENCE [LARGE SCALE GENOMIC DNA]</scope>
    <source>
        <strain evidence="2">DSM 24724</strain>
    </source>
</reference>
<gene>
    <name evidence="1" type="ORF">SAMN05444484_101609</name>
</gene>
<name>A0A1M6YJA9_9FLAO</name>
<proteinExistence type="predicted"/>
<sequence>MIGFYFFLTEINKYLFISPYNMPVEKEGKHNVIIMGSNDCVEK</sequence>
<evidence type="ECO:0000313" key="2">
    <source>
        <dbReference type="Proteomes" id="UP000184028"/>
    </source>
</evidence>
<organism evidence="1 2">
    <name type="scientific">Flavobacterium chilense</name>
    <dbReference type="NCBI Taxonomy" id="946677"/>
    <lineage>
        <taxon>Bacteria</taxon>
        <taxon>Pseudomonadati</taxon>
        <taxon>Bacteroidota</taxon>
        <taxon>Flavobacteriia</taxon>
        <taxon>Flavobacteriales</taxon>
        <taxon>Flavobacteriaceae</taxon>
        <taxon>Flavobacterium</taxon>
    </lineage>
</organism>
<protein>
    <submittedName>
        <fullName evidence="1">Uncharacterized protein</fullName>
    </submittedName>
</protein>
<accession>A0A1M6YJA9</accession>